<dbReference type="InterPro" id="IPR008030">
    <property type="entry name" value="NmrA-like"/>
</dbReference>
<evidence type="ECO:0000256" key="1">
    <source>
        <dbReference type="ARBA" id="ARBA00005725"/>
    </source>
</evidence>
<proteinExistence type="inferred from homology"/>
<dbReference type="GO" id="GO:0016491">
    <property type="term" value="F:oxidoreductase activity"/>
    <property type="evidence" value="ECO:0007669"/>
    <property type="project" value="UniProtKB-KW"/>
</dbReference>
<protein>
    <submittedName>
        <fullName evidence="5">NAD(P)-binding protein</fullName>
    </submittedName>
</protein>
<evidence type="ECO:0000313" key="6">
    <source>
        <dbReference type="Proteomes" id="UP001303473"/>
    </source>
</evidence>
<organism evidence="5 6">
    <name type="scientific">Diplogelasinospora grovesii</name>
    <dbReference type="NCBI Taxonomy" id="303347"/>
    <lineage>
        <taxon>Eukaryota</taxon>
        <taxon>Fungi</taxon>
        <taxon>Dikarya</taxon>
        <taxon>Ascomycota</taxon>
        <taxon>Pezizomycotina</taxon>
        <taxon>Sordariomycetes</taxon>
        <taxon>Sordariomycetidae</taxon>
        <taxon>Sordariales</taxon>
        <taxon>Diplogelasinosporaceae</taxon>
        <taxon>Diplogelasinospora</taxon>
    </lineage>
</organism>
<dbReference type="Pfam" id="PF05368">
    <property type="entry name" value="NmrA"/>
    <property type="match status" value="1"/>
</dbReference>
<gene>
    <name evidence="5" type="ORF">QBC46DRAFT_342358</name>
</gene>
<keyword evidence="6" id="KW-1185">Reference proteome</keyword>
<sequence length="317" mass="34833">MVKIAVAGASGNVAQEFLDVLLATGKHEIVLLSRKDMPVGAAMGAVITWIRAEYNDPDQLASALQGVHTLLCFITPQSDPENVAQKNLINAAVKAGVRRYAPSEWASSSFEYMPWYAGKAEIRQYLADTNKDKKVLEYCLFQCGMFVNYFAAPYKTSKHVHPFQTQFDFHNRRAITLHGSDDACISLVTVHDFCNAVAKAIEFEGEWPVAGGIRGDELTVAELVALGERLRGPFDIEEVQAEDLKAGRVNTTWLPKVDHPAIPAEQVEKMAAGMVAGMLLAISAGAMSVSDEWNKILPDCKFTKAEEFLAEAWRGKP</sequence>
<dbReference type="EMBL" id="MU853808">
    <property type="protein sequence ID" value="KAK3939634.1"/>
    <property type="molecule type" value="Genomic_DNA"/>
</dbReference>
<evidence type="ECO:0000256" key="3">
    <source>
        <dbReference type="ARBA" id="ARBA00023002"/>
    </source>
</evidence>
<evidence type="ECO:0000256" key="2">
    <source>
        <dbReference type="ARBA" id="ARBA00022857"/>
    </source>
</evidence>
<dbReference type="InterPro" id="IPR036291">
    <property type="entry name" value="NAD(P)-bd_dom_sf"/>
</dbReference>
<dbReference type="PANTHER" id="PTHR47706:SF4">
    <property type="entry name" value="NMRA-LIKE DOMAIN-CONTAINING PROTEIN"/>
    <property type="match status" value="1"/>
</dbReference>
<dbReference type="SUPFAM" id="SSF51735">
    <property type="entry name" value="NAD(P)-binding Rossmann-fold domains"/>
    <property type="match status" value="1"/>
</dbReference>
<comment type="similarity">
    <text evidence="1">Belongs to the NmrA-type oxidoreductase family. Isoflavone reductase subfamily.</text>
</comment>
<dbReference type="Proteomes" id="UP001303473">
    <property type="component" value="Unassembled WGS sequence"/>
</dbReference>
<dbReference type="PANTHER" id="PTHR47706">
    <property type="entry name" value="NMRA-LIKE FAMILY PROTEIN"/>
    <property type="match status" value="1"/>
</dbReference>
<accession>A0AAN6S3Z1</accession>
<feature type="domain" description="NmrA-like" evidence="4">
    <location>
        <begin position="3"/>
        <end position="229"/>
    </location>
</feature>
<dbReference type="Gene3D" id="3.40.50.720">
    <property type="entry name" value="NAD(P)-binding Rossmann-like Domain"/>
    <property type="match status" value="1"/>
</dbReference>
<keyword evidence="2" id="KW-0521">NADP</keyword>
<keyword evidence="3" id="KW-0560">Oxidoreductase</keyword>
<evidence type="ECO:0000259" key="4">
    <source>
        <dbReference type="Pfam" id="PF05368"/>
    </source>
</evidence>
<comment type="caution">
    <text evidence="5">The sequence shown here is derived from an EMBL/GenBank/DDBJ whole genome shotgun (WGS) entry which is preliminary data.</text>
</comment>
<evidence type="ECO:0000313" key="5">
    <source>
        <dbReference type="EMBL" id="KAK3939634.1"/>
    </source>
</evidence>
<dbReference type="InterPro" id="IPR051609">
    <property type="entry name" value="NmrA/Isoflavone_reductase-like"/>
</dbReference>
<reference evidence="6" key="1">
    <citation type="journal article" date="2023" name="Mol. Phylogenet. Evol.">
        <title>Genome-scale phylogeny and comparative genomics of the fungal order Sordariales.</title>
        <authorList>
            <person name="Hensen N."/>
            <person name="Bonometti L."/>
            <person name="Westerberg I."/>
            <person name="Brannstrom I.O."/>
            <person name="Guillou S."/>
            <person name="Cros-Aarteil S."/>
            <person name="Calhoun S."/>
            <person name="Haridas S."/>
            <person name="Kuo A."/>
            <person name="Mondo S."/>
            <person name="Pangilinan J."/>
            <person name="Riley R."/>
            <person name="LaButti K."/>
            <person name="Andreopoulos B."/>
            <person name="Lipzen A."/>
            <person name="Chen C."/>
            <person name="Yan M."/>
            <person name="Daum C."/>
            <person name="Ng V."/>
            <person name="Clum A."/>
            <person name="Steindorff A."/>
            <person name="Ohm R.A."/>
            <person name="Martin F."/>
            <person name="Silar P."/>
            <person name="Natvig D.O."/>
            <person name="Lalanne C."/>
            <person name="Gautier V."/>
            <person name="Ament-Velasquez S.L."/>
            <person name="Kruys A."/>
            <person name="Hutchinson M.I."/>
            <person name="Powell A.J."/>
            <person name="Barry K."/>
            <person name="Miller A.N."/>
            <person name="Grigoriev I.V."/>
            <person name="Debuchy R."/>
            <person name="Gladieux P."/>
            <person name="Hiltunen Thoren M."/>
            <person name="Johannesson H."/>
        </authorList>
    </citation>
    <scope>NUCLEOTIDE SEQUENCE [LARGE SCALE GENOMIC DNA]</scope>
    <source>
        <strain evidence="6">CBS 340.73</strain>
    </source>
</reference>
<dbReference type="AlphaFoldDB" id="A0AAN6S3Z1"/>
<name>A0AAN6S3Z1_9PEZI</name>